<dbReference type="Pfam" id="PF02558">
    <property type="entry name" value="ApbA"/>
    <property type="match status" value="1"/>
</dbReference>
<dbReference type="InterPro" id="IPR013328">
    <property type="entry name" value="6PGD_dom2"/>
</dbReference>
<dbReference type="InterPro" id="IPR051402">
    <property type="entry name" value="KPR-Related"/>
</dbReference>
<dbReference type="Gene3D" id="1.10.1040.10">
    <property type="entry name" value="N-(1-d-carboxylethyl)-l-norvaline Dehydrogenase, domain 2"/>
    <property type="match status" value="1"/>
</dbReference>
<evidence type="ECO:0000259" key="5">
    <source>
        <dbReference type="Pfam" id="PF02558"/>
    </source>
</evidence>
<dbReference type="InterPro" id="IPR003710">
    <property type="entry name" value="ApbA"/>
</dbReference>
<protein>
    <recommendedName>
        <fullName evidence="4">2-dehydropantoate 2-reductase</fullName>
        <ecNumber evidence="4">1.1.1.169</ecNumber>
    </recommendedName>
    <alternativeName>
        <fullName evidence="4">Ketopantoate reductase</fullName>
    </alternativeName>
</protein>
<comment type="function">
    <text evidence="4">Catalyzes the NADPH-dependent reduction of ketopantoate into pantoic acid.</text>
</comment>
<dbReference type="InterPro" id="IPR013332">
    <property type="entry name" value="KPR_N"/>
</dbReference>
<comment type="catalytic activity">
    <reaction evidence="4">
        <text>(R)-pantoate + NADP(+) = 2-dehydropantoate + NADPH + H(+)</text>
        <dbReference type="Rhea" id="RHEA:16233"/>
        <dbReference type="ChEBI" id="CHEBI:11561"/>
        <dbReference type="ChEBI" id="CHEBI:15378"/>
        <dbReference type="ChEBI" id="CHEBI:15980"/>
        <dbReference type="ChEBI" id="CHEBI:57783"/>
        <dbReference type="ChEBI" id="CHEBI:58349"/>
        <dbReference type="EC" id="1.1.1.169"/>
    </reaction>
</comment>
<sequence length="304" mass="34399">MKFLVVGAGAVGGYFGGRLLEKGEDVTFLVRYKRQEQLLDHGLVIESVNGDYKTTPKTVVEGEDGQFDVVLISTKAYHLEQAIEAVKPFVHKETVIIPMLNGINHIHSLQQAFNQERVIGGLCFIESTVNEDGHIIQTSKAHQFIFGELDGKYSDRVKRIEKAFSGVNASVKLSESILQEMWHKYSFITTMSGVTTLFRQPVGPIRNMREGREVIKGLFEEIAKVMRAENAPIDDALETIQFDRFLSVEAGMKSSMQRDMEKQSAVEVDHLQGYLLEKARKHHIEVPILKSVYVNLKLYEQQTQ</sequence>
<dbReference type="NCBIfam" id="TIGR00745">
    <property type="entry name" value="apbA_panE"/>
    <property type="match status" value="1"/>
</dbReference>
<dbReference type="EC" id="1.1.1.169" evidence="4"/>
<comment type="similarity">
    <text evidence="1 4">Belongs to the ketopantoate reductase family.</text>
</comment>
<name>A0AB39BTF0_9BACI</name>
<dbReference type="GO" id="GO:0005737">
    <property type="term" value="C:cytoplasm"/>
    <property type="evidence" value="ECO:0007669"/>
    <property type="project" value="TreeGrafter"/>
</dbReference>
<feature type="domain" description="Ketopantoate reductase N-terminal" evidence="5">
    <location>
        <begin position="4"/>
        <end position="150"/>
    </location>
</feature>
<organism evidence="7">
    <name type="scientific">Alkalihalophilus sp. As8PL</name>
    <dbReference type="NCBI Taxonomy" id="3237103"/>
    <lineage>
        <taxon>Bacteria</taxon>
        <taxon>Bacillati</taxon>
        <taxon>Bacillota</taxon>
        <taxon>Bacilli</taxon>
        <taxon>Bacillales</taxon>
        <taxon>Bacillaceae</taxon>
        <taxon>Alkalihalophilus</taxon>
    </lineage>
</organism>
<dbReference type="PANTHER" id="PTHR21708:SF26">
    <property type="entry name" value="2-DEHYDROPANTOATE 2-REDUCTASE"/>
    <property type="match status" value="1"/>
</dbReference>
<evidence type="ECO:0000259" key="6">
    <source>
        <dbReference type="Pfam" id="PF08546"/>
    </source>
</evidence>
<feature type="domain" description="Ketopantoate reductase C-terminal" evidence="6">
    <location>
        <begin position="177"/>
        <end position="300"/>
    </location>
</feature>
<dbReference type="Pfam" id="PF08546">
    <property type="entry name" value="ApbA_C"/>
    <property type="match status" value="1"/>
</dbReference>
<evidence type="ECO:0000256" key="3">
    <source>
        <dbReference type="ARBA" id="ARBA00023002"/>
    </source>
</evidence>
<dbReference type="SUPFAM" id="SSF48179">
    <property type="entry name" value="6-phosphogluconate dehydrogenase C-terminal domain-like"/>
    <property type="match status" value="1"/>
</dbReference>
<evidence type="ECO:0000313" key="7">
    <source>
        <dbReference type="EMBL" id="XDI37024.1"/>
    </source>
</evidence>
<keyword evidence="3 4" id="KW-0560">Oxidoreductase</keyword>
<keyword evidence="2 4" id="KW-0521">NADP</keyword>
<dbReference type="Gene3D" id="3.40.50.720">
    <property type="entry name" value="NAD(P)-binding Rossmann-like Domain"/>
    <property type="match status" value="1"/>
</dbReference>
<dbReference type="InterPro" id="IPR008927">
    <property type="entry name" value="6-PGluconate_DH-like_C_sf"/>
</dbReference>
<dbReference type="RefSeq" id="WP_368504405.1">
    <property type="nucleotide sequence ID" value="NZ_CP162551.1"/>
</dbReference>
<dbReference type="SUPFAM" id="SSF51735">
    <property type="entry name" value="NAD(P)-binding Rossmann-fold domains"/>
    <property type="match status" value="1"/>
</dbReference>
<keyword evidence="4" id="KW-0566">Pantothenate biosynthesis</keyword>
<evidence type="ECO:0000256" key="2">
    <source>
        <dbReference type="ARBA" id="ARBA00022857"/>
    </source>
</evidence>
<dbReference type="InterPro" id="IPR013752">
    <property type="entry name" value="KPA_reductase"/>
</dbReference>
<proteinExistence type="inferred from homology"/>
<dbReference type="FunFam" id="1.10.1040.10:FF:000017">
    <property type="entry name" value="2-dehydropantoate 2-reductase"/>
    <property type="match status" value="1"/>
</dbReference>
<gene>
    <name evidence="7" type="ORF">AB3N04_01570</name>
</gene>
<comment type="pathway">
    <text evidence="4">Cofactor biosynthesis; (R)-pantothenate biosynthesis; (R)-pantoate from 3-methyl-2-oxobutanoate: step 2/2.</text>
</comment>
<accession>A0AB39BTF0</accession>
<dbReference type="PANTHER" id="PTHR21708">
    <property type="entry name" value="PROBABLE 2-DEHYDROPANTOATE 2-REDUCTASE"/>
    <property type="match status" value="1"/>
</dbReference>
<reference evidence="7" key="1">
    <citation type="submission" date="2024-07" db="EMBL/GenBank/DDBJ databases">
        <title>Identification and characteristics of an arsenic-resistant bacterial isolate, which belongs to a novel species.</title>
        <authorList>
            <person name="Juszczyk A."/>
            <person name="Kowalczyk A."/>
            <person name="Was K."/>
            <person name="Kosowicz W."/>
            <person name="Budzyn A."/>
            <person name="Latowski D."/>
        </authorList>
    </citation>
    <scope>NUCLEOTIDE SEQUENCE</scope>
    <source>
        <strain evidence="7">As8PL</strain>
    </source>
</reference>
<dbReference type="InterPro" id="IPR036291">
    <property type="entry name" value="NAD(P)-bd_dom_sf"/>
</dbReference>
<dbReference type="GO" id="GO:0008677">
    <property type="term" value="F:2-dehydropantoate 2-reductase activity"/>
    <property type="evidence" value="ECO:0007669"/>
    <property type="project" value="UniProtKB-EC"/>
</dbReference>
<evidence type="ECO:0000256" key="4">
    <source>
        <dbReference type="RuleBase" id="RU362068"/>
    </source>
</evidence>
<evidence type="ECO:0000256" key="1">
    <source>
        <dbReference type="ARBA" id="ARBA00007870"/>
    </source>
</evidence>
<dbReference type="AlphaFoldDB" id="A0AB39BTF0"/>
<dbReference type="FunFam" id="3.40.50.720:FF:000307">
    <property type="entry name" value="2-dehydropantoate 2-reductase"/>
    <property type="match status" value="1"/>
</dbReference>
<dbReference type="EMBL" id="CP162551">
    <property type="protein sequence ID" value="XDI37024.1"/>
    <property type="molecule type" value="Genomic_DNA"/>
</dbReference>
<dbReference type="GO" id="GO:0015940">
    <property type="term" value="P:pantothenate biosynthetic process"/>
    <property type="evidence" value="ECO:0007669"/>
    <property type="project" value="UniProtKB-KW"/>
</dbReference>